<dbReference type="InterPro" id="IPR048279">
    <property type="entry name" value="MdtK-like"/>
</dbReference>
<dbReference type="EMBL" id="SOBK01000007">
    <property type="protein sequence ID" value="TDT87834.1"/>
    <property type="molecule type" value="Genomic_DNA"/>
</dbReference>
<keyword evidence="7" id="KW-0406">Ion transport</keyword>
<dbReference type="RefSeq" id="WP_243833611.1">
    <property type="nucleotide sequence ID" value="NZ_SOBK01000007.1"/>
</dbReference>
<proteinExistence type="predicted"/>
<dbReference type="PIRSF" id="PIRSF006603">
    <property type="entry name" value="DinF"/>
    <property type="match status" value="1"/>
</dbReference>
<evidence type="ECO:0000313" key="11">
    <source>
        <dbReference type="EMBL" id="TDT87834.1"/>
    </source>
</evidence>
<feature type="transmembrane region" description="Helical" evidence="10">
    <location>
        <begin position="396"/>
        <end position="419"/>
    </location>
</feature>
<feature type="transmembrane region" description="Helical" evidence="10">
    <location>
        <begin position="425"/>
        <end position="444"/>
    </location>
</feature>
<dbReference type="CDD" id="cd13133">
    <property type="entry name" value="MATE_like_7"/>
    <property type="match status" value="1"/>
</dbReference>
<evidence type="ECO:0000256" key="5">
    <source>
        <dbReference type="ARBA" id="ARBA00022692"/>
    </source>
</evidence>
<dbReference type="PANTHER" id="PTHR43298:SF2">
    <property type="entry name" value="FMN_FAD EXPORTER YEEO-RELATED"/>
    <property type="match status" value="1"/>
</dbReference>
<dbReference type="GO" id="GO:0005886">
    <property type="term" value="C:plasma membrane"/>
    <property type="evidence" value="ECO:0007669"/>
    <property type="project" value="UniProtKB-SubCell"/>
</dbReference>
<dbReference type="PANTHER" id="PTHR43298">
    <property type="entry name" value="MULTIDRUG RESISTANCE PROTEIN NORM-RELATED"/>
    <property type="match status" value="1"/>
</dbReference>
<feature type="transmembrane region" description="Helical" evidence="10">
    <location>
        <begin position="134"/>
        <end position="157"/>
    </location>
</feature>
<evidence type="ECO:0000256" key="6">
    <source>
        <dbReference type="ARBA" id="ARBA00022989"/>
    </source>
</evidence>
<evidence type="ECO:0000313" key="12">
    <source>
        <dbReference type="Proteomes" id="UP000295506"/>
    </source>
</evidence>
<feature type="transmembrane region" description="Helical" evidence="10">
    <location>
        <begin position="315"/>
        <end position="340"/>
    </location>
</feature>
<feature type="transmembrane region" description="Helical" evidence="10">
    <location>
        <begin position="98"/>
        <end position="119"/>
    </location>
</feature>
<evidence type="ECO:0000256" key="1">
    <source>
        <dbReference type="ARBA" id="ARBA00004651"/>
    </source>
</evidence>
<name>A0AA94TQ70_9BACT</name>
<dbReference type="GO" id="GO:0006811">
    <property type="term" value="P:monoatomic ion transport"/>
    <property type="evidence" value="ECO:0007669"/>
    <property type="project" value="UniProtKB-KW"/>
</dbReference>
<evidence type="ECO:0000256" key="7">
    <source>
        <dbReference type="ARBA" id="ARBA00023065"/>
    </source>
</evidence>
<keyword evidence="4" id="KW-1003">Cell membrane</keyword>
<feature type="transmembrane region" description="Helical" evidence="10">
    <location>
        <begin position="360"/>
        <end position="384"/>
    </location>
</feature>
<organism evidence="11 12">
    <name type="scientific">Pseudodesulfovibrio indicus</name>
    <dbReference type="NCBI Taxonomy" id="1716143"/>
    <lineage>
        <taxon>Bacteria</taxon>
        <taxon>Pseudomonadati</taxon>
        <taxon>Thermodesulfobacteriota</taxon>
        <taxon>Desulfovibrionia</taxon>
        <taxon>Desulfovibrionales</taxon>
        <taxon>Desulfovibrionaceae</taxon>
    </lineage>
</organism>
<feature type="transmembrane region" description="Helical" evidence="10">
    <location>
        <begin position="242"/>
        <end position="268"/>
    </location>
</feature>
<accession>A0AA94TQ70</accession>
<sequence length="466" mass="51242">MMSLKKRWSARAGYREALQIGLPLVISMISNTVMTFTDRIFLGNYSLESLAASVPASIAAFLFLSFFMGVSEYVNVFIAQYTGSCRHHDVGRALWQGIWFAIPSGIFLALLCLVADPLFRLGGHPAEVQRLEVIYFQILTVGSGPFLLGVCLSNFFAGRGLTKPVMLISICSVIINIPLDYCLINGVGPFPELGIAGAGIATVVGFTLPMVVYSVLIFTRENEKQFRVLSAWRFDRDLFGRFLYYGLPGGVEFFLDIFAISFFVFMIGRFGPVELASTNAVFSIYNLAFLPTLGLHVAASIMVGQAMGDRQPDRAAFATHSVLHLAMGYMGVMALLFVCFPDMLMNLFRSRNDVGDFDAVLRMGVVLMRYCAVFTLIDAVAIVYVGGLKGAGDTRYTMLVMGCASLACIVGPLIVLHHLGLTSIHGPWICLLLYVMVLATAFAVRFRKGPWRRIDLIGRNAKPERG</sequence>
<keyword evidence="8 10" id="KW-0472">Membrane</keyword>
<keyword evidence="5 10" id="KW-0812">Transmembrane</keyword>
<evidence type="ECO:0000256" key="4">
    <source>
        <dbReference type="ARBA" id="ARBA00022475"/>
    </source>
</evidence>
<dbReference type="GO" id="GO:0042910">
    <property type="term" value="F:xenobiotic transmembrane transporter activity"/>
    <property type="evidence" value="ECO:0007669"/>
    <property type="project" value="InterPro"/>
</dbReference>
<feature type="transmembrane region" description="Helical" evidence="10">
    <location>
        <begin position="54"/>
        <end position="78"/>
    </location>
</feature>
<feature type="transmembrane region" description="Helical" evidence="10">
    <location>
        <begin position="193"/>
        <end position="218"/>
    </location>
</feature>
<feature type="transmembrane region" description="Helical" evidence="10">
    <location>
        <begin position="164"/>
        <end position="187"/>
    </location>
</feature>
<gene>
    <name evidence="11" type="ORF">EDC59_10729</name>
</gene>
<dbReference type="Pfam" id="PF01554">
    <property type="entry name" value="MatE"/>
    <property type="match status" value="2"/>
</dbReference>
<dbReference type="InterPro" id="IPR050222">
    <property type="entry name" value="MATE_MdtK"/>
</dbReference>
<keyword evidence="2" id="KW-0813">Transport</keyword>
<dbReference type="GO" id="GO:0015297">
    <property type="term" value="F:antiporter activity"/>
    <property type="evidence" value="ECO:0007669"/>
    <property type="project" value="UniProtKB-KW"/>
</dbReference>
<keyword evidence="3" id="KW-0050">Antiport</keyword>
<evidence type="ECO:0000256" key="3">
    <source>
        <dbReference type="ARBA" id="ARBA00022449"/>
    </source>
</evidence>
<evidence type="ECO:0000256" key="8">
    <source>
        <dbReference type="ARBA" id="ARBA00023136"/>
    </source>
</evidence>
<dbReference type="NCBIfam" id="TIGR00797">
    <property type="entry name" value="matE"/>
    <property type="match status" value="1"/>
</dbReference>
<comment type="subcellular location">
    <subcellularLocation>
        <location evidence="1">Cell membrane</location>
        <topology evidence="1">Multi-pass membrane protein</topology>
    </subcellularLocation>
</comment>
<dbReference type="Proteomes" id="UP000295506">
    <property type="component" value="Unassembled WGS sequence"/>
</dbReference>
<evidence type="ECO:0000256" key="10">
    <source>
        <dbReference type="SAM" id="Phobius"/>
    </source>
</evidence>
<feature type="transmembrane region" description="Helical" evidence="10">
    <location>
        <begin position="280"/>
        <end position="303"/>
    </location>
</feature>
<feature type="transmembrane region" description="Helical" evidence="10">
    <location>
        <begin position="20"/>
        <end position="42"/>
    </location>
</feature>
<comment type="caution">
    <text evidence="11">The sequence shown here is derived from an EMBL/GenBank/DDBJ whole genome shotgun (WGS) entry which is preliminary data.</text>
</comment>
<dbReference type="InterPro" id="IPR002528">
    <property type="entry name" value="MATE_fam"/>
</dbReference>
<keyword evidence="6 10" id="KW-1133">Transmembrane helix</keyword>
<protein>
    <recommendedName>
        <fullName evidence="9">Multidrug-efflux transporter</fullName>
    </recommendedName>
</protein>
<evidence type="ECO:0000256" key="9">
    <source>
        <dbReference type="ARBA" id="ARBA00031636"/>
    </source>
</evidence>
<reference evidence="11 12" key="1">
    <citation type="submission" date="2019-03" db="EMBL/GenBank/DDBJ databases">
        <title>Genomic Encyclopedia of Type Strains, Phase IV (KMG-IV): sequencing the most valuable type-strain genomes for metagenomic binning, comparative biology and taxonomic classification.</title>
        <authorList>
            <person name="Goeker M."/>
        </authorList>
    </citation>
    <scope>NUCLEOTIDE SEQUENCE [LARGE SCALE GENOMIC DNA]</scope>
    <source>
        <strain evidence="11 12">DSM 101483</strain>
    </source>
</reference>
<dbReference type="AlphaFoldDB" id="A0AA94TQ70"/>
<evidence type="ECO:0000256" key="2">
    <source>
        <dbReference type="ARBA" id="ARBA00022448"/>
    </source>
</evidence>